<comment type="caution">
    <text evidence="9">The sequence shown here is derived from an EMBL/GenBank/DDBJ whole genome shotgun (WGS) entry which is preliminary data.</text>
</comment>
<comment type="function">
    <text evidence="7">Component of the Mediator complex, a coactivator involved in the regulated transcription of nearly all RNA polymerase II-dependent genes. Mediator functions as a bridge to convey information from gene-specific regulatory proteins to the basal RNA polymerase II transcription machinery. Mediator is recruited to promoters by direct interactions with regulatory proteins and serves as a scaffold for the assembly of a functional preinitiation complex with RNA polymerase II and the general transcription factors.</text>
</comment>
<evidence type="ECO:0000313" key="10">
    <source>
        <dbReference type="Proteomes" id="UP001243989"/>
    </source>
</evidence>
<feature type="region of interest" description="Disordered" evidence="8">
    <location>
        <begin position="36"/>
        <end position="76"/>
    </location>
</feature>
<evidence type="ECO:0000256" key="3">
    <source>
        <dbReference type="ARBA" id="ARBA00023015"/>
    </source>
</evidence>
<protein>
    <recommendedName>
        <fullName evidence="7">Mediator of RNA polymerase II transcription subunit 9</fullName>
    </recommendedName>
    <alternativeName>
        <fullName evidence="7">Mediator complex subunit 9</fullName>
    </alternativeName>
</protein>
<dbReference type="Proteomes" id="UP001243989">
    <property type="component" value="Unassembled WGS sequence"/>
</dbReference>
<accession>A0AAI9ZUW5</accession>
<evidence type="ECO:0000256" key="8">
    <source>
        <dbReference type="SAM" id="MobiDB-lite"/>
    </source>
</evidence>
<dbReference type="GO" id="GO:0006357">
    <property type="term" value="P:regulation of transcription by RNA polymerase II"/>
    <property type="evidence" value="ECO:0007669"/>
    <property type="project" value="InterPro"/>
</dbReference>
<keyword evidence="5 7" id="KW-0804">Transcription</keyword>
<keyword evidence="6 7" id="KW-0539">Nucleus</keyword>
<evidence type="ECO:0000256" key="7">
    <source>
        <dbReference type="RuleBase" id="RU364145"/>
    </source>
</evidence>
<comment type="similarity">
    <text evidence="2 7">Belongs to the Mediator complex subunit 9 family.</text>
</comment>
<keyword evidence="3 7" id="KW-0805">Transcription regulation</keyword>
<keyword evidence="10" id="KW-1185">Reference proteome</keyword>
<dbReference type="EMBL" id="JAHMHQ010000006">
    <property type="protein sequence ID" value="KAK1638652.1"/>
    <property type="molecule type" value="Genomic_DNA"/>
</dbReference>
<evidence type="ECO:0000256" key="2">
    <source>
        <dbReference type="ARBA" id="ARBA00008089"/>
    </source>
</evidence>
<dbReference type="InterPro" id="IPR011425">
    <property type="entry name" value="Med9"/>
</dbReference>
<dbReference type="GO" id="GO:0016592">
    <property type="term" value="C:mediator complex"/>
    <property type="evidence" value="ECO:0007669"/>
    <property type="project" value="InterPro"/>
</dbReference>
<gene>
    <name evidence="7" type="primary">MED9</name>
    <name evidence="9" type="ORF">BDP81DRAFT_459339</name>
</gene>
<evidence type="ECO:0000256" key="4">
    <source>
        <dbReference type="ARBA" id="ARBA00023159"/>
    </source>
</evidence>
<evidence type="ECO:0000256" key="6">
    <source>
        <dbReference type="ARBA" id="ARBA00023242"/>
    </source>
</evidence>
<proteinExistence type="inferred from homology"/>
<dbReference type="Pfam" id="PF07544">
    <property type="entry name" value="Med9"/>
    <property type="match status" value="1"/>
</dbReference>
<dbReference type="GO" id="GO:0003712">
    <property type="term" value="F:transcription coregulator activity"/>
    <property type="evidence" value="ECO:0007669"/>
    <property type="project" value="InterPro"/>
</dbReference>
<keyword evidence="4 7" id="KW-0010">Activator</keyword>
<dbReference type="AlphaFoldDB" id="A0AAI9ZUW5"/>
<comment type="subunit">
    <text evidence="7">Component of the Mediator complex.</text>
</comment>
<organism evidence="9 10">
    <name type="scientific">Colletotrichum phormii</name>
    <dbReference type="NCBI Taxonomy" id="359342"/>
    <lineage>
        <taxon>Eukaryota</taxon>
        <taxon>Fungi</taxon>
        <taxon>Dikarya</taxon>
        <taxon>Ascomycota</taxon>
        <taxon>Pezizomycotina</taxon>
        <taxon>Sordariomycetes</taxon>
        <taxon>Hypocreomycetidae</taxon>
        <taxon>Glomerellales</taxon>
        <taxon>Glomerellaceae</taxon>
        <taxon>Colletotrichum</taxon>
        <taxon>Colletotrichum acutatum species complex</taxon>
    </lineage>
</organism>
<reference evidence="9" key="1">
    <citation type="submission" date="2021-06" db="EMBL/GenBank/DDBJ databases">
        <title>Comparative genomics, transcriptomics and evolutionary studies reveal genomic signatures of adaptation to plant cell wall in hemibiotrophic fungi.</title>
        <authorList>
            <consortium name="DOE Joint Genome Institute"/>
            <person name="Baroncelli R."/>
            <person name="Diaz J.F."/>
            <person name="Benocci T."/>
            <person name="Peng M."/>
            <person name="Battaglia E."/>
            <person name="Haridas S."/>
            <person name="Andreopoulos W."/>
            <person name="Labutti K."/>
            <person name="Pangilinan J."/>
            <person name="Floch G.L."/>
            <person name="Makela M.R."/>
            <person name="Henrissat B."/>
            <person name="Grigoriev I.V."/>
            <person name="Crouch J.A."/>
            <person name="De Vries R.P."/>
            <person name="Sukno S.A."/>
            <person name="Thon M.R."/>
        </authorList>
    </citation>
    <scope>NUCLEOTIDE SEQUENCE</scope>
    <source>
        <strain evidence="9">CBS 102054</strain>
    </source>
</reference>
<sequence>MPPHPLELPPTLSPDALDTLTELTGILTRLRTAIQTSGSSSVVGGLTTGATPAGTGPGATPNPLGSAASPNAPLSLKDVPAQTDALKHKLQRARTQMRTLPDMERTVDEQEEEIKELEERIRMQREVLDRLRHAGVKFGHEEGGRGDKMETE</sequence>
<name>A0AAI9ZUW5_9PEZI</name>
<comment type="subcellular location">
    <subcellularLocation>
        <location evidence="1 7">Nucleus</location>
    </subcellularLocation>
</comment>
<evidence type="ECO:0000256" key="1">
    <source>
        <dbReference type="ARBA" id="ARBA00004123"/>
    </source>
</evidence>
<feature type="region of interest" description="Disordered" evidence="8">
    <location>
        <begin position="92"/>
        <end position="111"/>
    </location>
</feature>
<evidence type="ECO:0000256" key="5">
    <source>
        <dbReference type="ARBA" id="ARBA00023163"/>
    </source>
</evidence>
<evidence type="ECO:0000313" key="9">
    <source>
        <dbReference type="EMBL" id="KAK1638652.1"/>
    </source>
</evidence>
<feature type="compositionally biased region" description="Low complexity" evidence="8">
    <location>
        <begin position="36"/>
        <end position="65"/>
    </location>
</feature>